<comment type="caution">
    <text evidence="7">The sequence shown here is derived from an EMBL/GenBank/DDBJ whole genome shotgun (WGS) entry which is preliminary data.</text>
</comment>
<dbReference type="Gene3D" id="1.20.1720.10">
    <property type="entry name" value="Multidrug resistance protein D"/>
    <property type="match status" value="1"/>
</dbReference>
<evidence type="ECO:0000256" key="4">
    <source>
        <dbReference type="ARBA" id="ARBA00023136"/>
    </source>
</evidence>
<keyword evidence="3 5" id="KW-1133">Transmembrane helix</keyword>
<feature type="transmembrane region" description="Helical" evidence="5">
    <location>
        <begin position="245"/>
        <end position="266"/>
    </location>
</feature>
<proteinExistence type="predicted"/>
<evidence type="ECO:0000256" key="5">
    <source>
        <dbReference type="SAM" id="Phobius"/>
    </source>
</evidence>
<reference evidence="7 8" key="1">
    <citation type="submission" date="2020-02" db="EMBL/GenBank/DDBJ databases">
        <title>Comparative genomics of the hypocrealean fungal genus Beauvera.</title>
        <authorList>
            <person name="Showalter D.N."/>
            <person name="Bushley K.E."/>
            <person name="Rehner S.A."/>
        </authorList>
    </citation>
    <scope>NUCLEOTIDE SEQUENCE [LARGE SCALE GENOMIC DNA]</scope>
    <source>
        <strain evidence="7 8">ARSEF4384</strain>
    </source>
</reference>
<dbReference type="Proteomes" id="UP001397290">
    <property type="component" value="Unassembled WGS sequence"/>
</dbReference>
<evidence type="ECO:0000313" key="7">
    <source>
        <dbReference type="EMBL" id="KAK8142267.1"/>
    </source>
</evidence>
<keyword evidence="2 5" id="KW-0812">Transmembrane</keyword>
<feature type="transmembrane region" description="Helical" evidence="5">
    <location>
        <begin position="112"/>
        <end position="132"/>
    </location>
</feature>
<dbReference type="InterPro" id="IPR011701">
    <property type="entry name" value="MFS"/>
</dbReference>
<feature type="domain" description="Major facilitator superfamily (MFS) profile" evidence="6">
    <location>
        <begin position="1"/>
        <end position="375"/>
    </location>
</feature>
<evidence type="ECO:0000259" key="6">
    <source>
        <dbReference type="PROSITE" id="PS50850"/>
    </source>
</evidence>
<feature type="transmembrane region" description="Helical" evidence="5">
    <location>
        <begin position="152"/>
        <end position="171"/>
    </location>
</feature>
<dbReference type="PROSITE" id="PS50850">
    <property type="entry name" value="MFS"/>
    <property type="match status" value="1"/>
</dbReference>
<dbReference type="PANTHER" id="PTHR23501:SF198">
    <property type="entry name" value="AZOLE RESISTANCE PROTEIN 1-RELATED"/>
    <property type="match status" value="1"/>
</dbReference>
<evidence type="ECO:0000256" key="1">
    <source>
        <dbReference type="ARBA" id="ARBA00004141"/>
    </source>
</evidence>
<keyword evidence="4 5" id="KW-0472">Membrane</keyword>
<feature type="transmembrane region" description="Helical" evidence="5">
    <location>
        <begin position="6"/>
        <end position="26"/>
    </location>
</feature>
<gene>
    <name evidence="7" type="ORF">G3M48_009065</name>
</gene>
<sequence length="390" mass="42147">PLSKRPLAFGIIGGMWGIASVAGPLLGGAFTDNVTWRWCFYINLPVGGLAMAIVVWAVHINRNTKNSQGLSVVQRILKIDLVGTAIFIPAILCLLLALQWGGADYPWSNSRIIGLFVGAAAMLAVFVGVQWWRSEQATFPPFLFKNRSIVAAMSFCFFFGASFFPLIIYLCKSLQPLCAVQAGIKVLPLLLATVICSITSGALVSRFGTYNYVIVPCMVLFSVGAGLITTFNVHTPLRQWFGYQVLAGLGVGAGFQIAAVVVQTVLPQEWIPVGTACVQFFQSLGGAIFVAVSQTVFQNGLLQGIEGANLGIDPHIFINSGVSQARNILHQLHREDALPLVLDAYMKGLRNTYYLSLACAICAFLSALALEKRSVKENRQEKGDVEAIAI</sequence>
<dbReference type="GO" id="GO:0022857">
    <property type="term" value="F:transmembrane transporter activity"/>
    <property type="evidence" value="ECO:0007669"/>
    <property type="project" value="InterPro"/>
</dbReference>
<dbReference type="AlphaFoldDB" id="A0AAW0RJB0"/>
<feature type="transmembrane region" description="Helical" evidence="5">
    <location>
        <begin position="210"/>
        <end position="233"/>
    </location>
</feature>
<dbReference type="Pfam" id="PF07690">
    <property type="entry name" value="MFS_1"/>
    <property type="match status" value="1"/>
</dbReference>
<evidence type="ECO:0000256" key="2">
    <source>
        <dbReference type="ARBA" id="ARBA00022692"/>
    </source>
</evidence>
<comment type="subcellular location">
    <subcellularLocation>
        <location evidence="1">Membrane</location>
        <topology evidence="1">Multi-pass membrane protein</topology>
    </subcellularLocation>
</comment>
<dbReference type="PANTHER" id="PTHR23501">
    <property type="entry name" value="MAJOR FACILITATOR SUPERFAMILY"/>
    <property type="match status" value="1"/>
</dbReference>
<accession>A0AAW0RJB0</accession>
<feature type="non-terminal residue" evidence="7">
    <location>
        <position position="1"/>
    </location>
</feature>
<dbReference type="Gene3D" id="1.20.1250.20">
    <property type="entry name" value="MFS general substrate transporter like domains"/>
    <property type="match status" value="1"/>
</dbReference>
<dbReference type="GO" id="GO:0005886">
    <property type="term" value="C:plasma membrane"/>
    <property type="evidence" value="ECO:0007669"/>
    <property type="project" value="TreeGrafter"/>
</dbReference>
<keyword evidence="8" id="KW-1185">Reference proteome</keyword>
<evidence type="ECO:0000313" key="8">
    <source>
        <dbReference type="Proteomes" id="UP001397290"/>
    </source>
</evidence>
<feature type="transmembrane region" description="Helical" evidence="5">
    <location>
        <begin position="183"/>
        <end position="204"/>
    </location>
</feature>
<dbReference type="SUPFAM" id="SSF103473">
    <property type="entry name" value="MFS general substrate transporter"/>
    <property type="match status" value="1"/>
</dbReference>
<dbReference type="EMBL" id="JAAHCF010000712">
    <property type="protein sequence ID" value="KAK8142267.1"/>
    <property type="molecule type" value="Genomic_DNA"/>
</dbReference>
<feature type="transmembrane region" description="Helical" evidence="5">
    <location>
        <begin position="38"/>
        <end position="59"/>
    </location>
</feature>
<evidence type="ECO:0000256" key="3">
    <source>
        <dbReference type="ARBA" id="ARBA00022989"/>
    </source>
</evidence>
<protein>
    <recommendedName>
        <fullName evidence="6">Major facilitator superfamily (MFS) profile domain-containing protein</fullName>
    </recommendedName>
</protein>
<dbReference type="InterPro" id="IPR036259">
    <property type="entry name" value="MFS_trans_sf"/>
</dbReference>
<feature type="transmembrane region" description="Helical" evidence="5">
    <location>
        <begin position="352"/>
        <end position="370"/>
    </location>
</feature>
<feature type="transmembrane region" description="Helical" evidence="5">
    <location>
        <begin position="79"/>
        <end position="100"/>
    </location>
</feature>
<organism evidence="7 8">
    <name type="scientific">Beauveria asiatica</name>
    <dbReference type="NCBI Taxonomy" id="1069075"/>
    <lineage>
        <taxon>Eukaryota</taxon>
        <taxon>Fungi</taxon>
        <taxon>Dikarya</taxon>
        <taxon>Ascomycota</taxon>
        <taxon>Pezizomycotina</taxon>
        <taxon>Sordariomycetes</taxon>
        <taxon>Hypocreomycetidae</taxon>
        <taxon>Hypocreales</taxon>
        <taxon>Cordycipitaceae</taxon>
        <taxon>Beauveria</taxon>
    </lineage>
</organism>
<dbReference type="InterPro" id="IPR020846">
    <property type="entry name" value="MFS_dom"/>
</dbReference>
<name>A0AAW0RJB0_9HYPO</name>